<name>A0AAV2EA82_9ROSI</name>
<gene>
    <name evidence="1" type="ORF">LTRI10_LOCUS23885</name>
</gene>
<dbReference type="Proteomes" id="UP001497516">
    <property type="component" value="Chromosome 4"/>
</dbReference>
<accession>A0AAV2EA82</accession>
<dbReference type="EMBL" id="OZ034817">
    <property type="protein sequence ID" value="CAL1382568.1"/>
    <property type="molecule type" value="Genomic_DNA"/>
</dbReference>
<keyword evidence="2" id="KW-1185">Reference proteome</keyword>
<reference evidence="1 2" key="1">
    <citation type="submission" date="2024-04" db="EMBL/GenBank/DDBJ databases">
        <authorList>
            <person name="Fracassetti M."/>
        </authorList>
    </citation>
    <scope>NUCLEOTIDE SEQUENCE [LARGE SCALE GENOMIC DNA]</scope>
</reference>
<protein>
    <submittedName>
        <fullName evidence="1">Uncharacterized protein</fullName>
    </submittedName>
</protein>
<proteinExistence type="predicted"/>
<organism evidence="1 2">
    <name type="scientific">Linum trigynum</name>
    <dbReference type="NCBI Taxonomy" id="586398"/>
    <lineage>
        <taxon>Eukaryota</taxon>
        <taxon>Viridiplantae</taxon>
        <taxon>Streptophyta</taxon>
        <taxon>Embryophyta</taxon>
        <taxon>Tracheophyta</taxon>
        <taxon>Spermatophyta</taxon>
        <taxon>Magnoliopsida</taxon>
        <taxon>eudicotyledons</taxon>
        <taxon>Gunneridae</taxon>
        <taxon>Pentapetalae</taxon>
        <taxon>rosids</taxon>
        <taxon>fabids</taxon>
        <taxon>Malpighiales</taxon>
        <taxon>Linaceae</taxon>
        <taxon>Linum</taxon>
    </lineage>
</organism>
<dbReference type="AlphaFoldDB" id="A0AAV2EA82"/>
<evidence type="ECO:0000313" key="2">
    <source>
        <dbReference type="Proteomes" id="UP001497516"/>
    </source>
</evidence>
<evidence type="ECO:0000313" key="1">
    <source>
        <dbReference type="EMBL" id="CAL1382568.1"/>
    </source>
</evidence>
<sequence>MKPRNDGVEIRATATKNSNMAVSEMVLAIQVSIDDLEGVRASHRLLVGDLEGVQAFLHLFLGNRYRQHLELETSLEKTSIGAGRWTKEDDVDWSEVAGEDLQNSKPRVRDAGGALAKMQRVLRFIFSI</sequence>